<sequence>MPSPPKQRKIALVGSRSVDGHFVDSYYPTIENTFSKIIKLKGQDYATEIIDTAGQDEYSILNSKHFIGIHGYMLVYSVGSRQSFEMMKIIRDKILNHLGTDWVPIVIVGNKCDLRPEQRQVEKEQGRALGEEFKCAWTEASARYNENVAKAFEMMIVEIENFRVSYCCLPTNVTMTIDINDFIAERGGDPKKILESQRRRYASEAVVDEVIAMFEDHRKTQYEATQIGSAINAKQKEIGQKKKAKENADDLLKEKEDLQKKKKDQEDLAAEKLVQLNRKVKTIGNYVHESVPVSDNEDNNAPIRTWAPEGVTPEKKDCLSHHEVLTRIDGYDPERGVKITAQLEQFDEELYKVTDDGTAETDKYLIATSEQPISALHEGEWLQDQDLPIKYAGYSTCFRKEAGKHGKEAWGVFRVHQFEKIEQFVFCKPEKSWEEFDQMINTAEEFYKSLKIPYQVVAIVSGALNNAASKKYDLEAWFPFQGEYKELVSCSNCTDYQCRELEIRYGSKEKTEIRKKYAHALNCTLCATERALCCILENYQKEDGLEVPEVLRKYIPGQPEFIPYTKELPKDTTSAKVKGKAGGPAPKVPKPGDVADKVKDLKV</sequence>
<dbReference type="Gene3D" id="1.10.287.40">
    <property type="entry name" value="Serine-tRNA synthetase, tRNA binding domain"/>
    <property type="match status" value="1"/>
</dbReference>
<evidence type="ECO:0000313" key="22">
    <source>
        <dbReference type="EMBL" id="KAF2095189.1"/>
    </source>
</evidence>
<comment type="similarity">
    <text evidence="16">Belongs to the small GTPase superfamily. Rheb family.</text>
</comment>
<keyword evidence="19" id="KW-0175">Coiled coil</keyword>
<dbReference type="InterPro" id="IPR042103">
    <property type="entry name" value="SerRS_1_N_sf"/>
</dbReference>
<feature type="region of interest" description="Disordered" evidence="20">
    <location>
        <begin position="565"/>
        <end position="603"/>
    </location>
</feature>
<keyword evidence="23" id="KW-1185">Reference proteome</keyword>
<dbReference type="GO" id="GO:0006434">
    <property type="term" value="P:seryl-tRNA aminoacylation"/>
    <property type="evidence" value="ECO:0007669"/>
    <property type="project" value="InterPro"/>
</dbReference>
<evidence type="ECO:0000256" key="9">
    <source>
        <dbReference type="ARBA" id="ARBA00023134"/>
    </source>
</evidence>
<name>A0A9P4I759_9PEZI</name>
<evidence type="ECO:0000256" key="3">
    <source>
        <dbReference type="ARBA" id="ARBA00022598"/>
    </source>
</evidence>
<keyword evidence="11" id="KW-0030">Aminoacyl-tRNA synthetase</keyword>
<evidence type="ECO:0000313" key="23">
    <source>
        <dbReference type="Proteomes" id="UP000799772"/>
    </source>
</evidence>
<evidence type="ECO:0000256" key="18">
    <source>
        <dbReference type="ARBA" id="ARBA00049117"/>
    </source>
</evidence>
<dbReference type="AlphaFoldDB" id="A0A9P4I759"/>
<dbReference type="Pfam" id="PF02403">
    <property type="entry name" value="Seryl_tRNA_N"/>
    <property type="match status" value="1"/>
</dbReference>
<feature type="coiled-coil region" evidence="19">
    <location>
        <begin position="234"/>
        <end position="275"/>
    </location>
</feature>
<dbReference type="PROSITE" id="PS51419">
    <property type="entry name" value="RAB"/>
    <property type="match status" value="1"/>
</dbReference>
<dbReference type="EC" id="6.1.1.11" evidence="1"/>
<dbReference type="GO" id="GO:0005525">
    <property type="term" value="F:GTP binding"/>
    <property type="evidence" value="ECO:0007669"/>
    <property type="project" value="UniProtKB-KW"/>
</dbReference>
<keyword evidence="5" id="KW-0547">Nucleotide-binding</keyword>
<keyword evidence="8" id="KW-0460">Magnesium</keyword>
<dbReference type="GO" id="GO:0005524">
    <property type="term" value="F:ATP binding"/>
    <property type="evidence" value="ECO:0007669"/>
    <property type="project" value="UniProtKB-KW"/>
</dbReference>
<organism evidence="22 23">
    <name type="scientific">Rhizodiscina lignyota</name>
    <dbReference type="NCBI Taxonomy" id="1504668"/>
    <lineage>
        <taxon>Eukaryota</taxon>
        <taxon>Fungi</taxon>
        <taxon>Dikarya</taxon>
        <taxon>Ascomycota</taxon>
        <taxon>Pezizomycotina</taxon>
        <taxon>Dothideomycetes</taxon>
        <taxon>Pleosporomycetidae</taxon>
        <taxon>Aulographales</taxon>
        <taxon>Rhizodiscinaceae</taxon>
        <taxon>Rhizodiscina</taxon>
    </lineage>
</organism>
<evidence type="ECO:0000256" key="4">
    <source>
        <dbReference type="ARBA" id="ARBA00022723"/>
    </source>
</evidence>
<dbReference type="FunFam" id="3.40.50.300:FF:000273">
    <property type="entry name" value="GTP-binding protein Rheb homolog"/>
    <property type="match status" value="1"/>
</dbReference>
<dbReference type="Gene3D" id="3.30.930.10">
    <property type="entry name" value="Bira Bifunctional Protein, Domain 2"/>
    <property type="match status" value="1"/>
</dbReference>
<dbReference type="InterPro" id="IPR010978">
    <property type="entry name" value="tRNA-bd_arm"/>
</dbReference>
<evidence type="ECO:0000256" key="5">
    <source>
        <dbReference type="ARBA" id="ARBA00022741"/>
    </source>
</evidence>
<keyword evidence="4" id="KW-0479">Metal-binding</keyword>
<dbReference type="InterPro" id="IPR027417">
    <property type="entry name" value="P-loop_NTPase"/>
</dbReference>
<dbReference type="OrthoDB" id="10264585at2759"/>
<dbReference type="PROSITE" id="PS50862">
    <property type="entry name" value="AA_TRNA_LIGASE_II"/>
    <property type="match status" value="1"/>
</dbReference>
<dbReference type="PANTHER" id="PTHR11778">
    <property type="entry name" value="SERYL-TRNA SYNTHETASE"/>
    <property type="match status" value="1"/>
</dbReference>
<dbReference type="Pfam" id="PF00071">
    <property type="entry name" value="Ras"/>
    <property type="match status" value="1"/>
</dbReference>
<dbReference type="Proteomes" id="UP000799772">
    <property type="component" value="Unassembled WGS sequence"/>
</dbReference>
<dbReference type="FunFam" id="3.30.930.10:FF:000190">
    <property type="entry name" value="Seryl-tRNA synthetase putative"/>
    <property type="match status" value="1"/>
</dbReference>
<evidence type="ECO:0000256" key="8">
    <source>
        <dbReference type="ARBA" id="ARBA00022842"/>
    </source>
</evidence>
<evidence type="ECO:0000256" key="7">
    <source>
        <dbReference type="ARBA" id="ARBA00022840"/>
    </source>
</evidence>
<evidence type="ECO:0000256" key="10">
    <source>
        <dbReference type="ARBA" id="ARBA00023136"/>
    </source>
</evidence>
<feature type="domain" description="Aminoacyl-transfer RNA synthetases class-II family profile" evidence="21">
    <location>
        <begin position="344"/>
        <end position="556"/>
    </location>
</feature>
<gene>
    <name evidence="22" type="ORF">NA57DRAFT_68165</name>
</gene>
<comment type="subcellular location">
    <subcellularLocation>
        <location evidence="17">Endomembrane system</location>
        <topology evidence="17">Lipid-anchor</topology>
        <orientation evidence="17">Cytoplasmic side</orientation>
    </subcellularLocation>
</comment>
<evidence type="ECO:0000256" key="13">
    <source>
        <dbReference type="ARBA" id="ARBA00023289"/>
    </source>
</evidence>
<dbReference type="InterPro" id="IPR001806">
    <property type="entry name" value="Small_GTPase"/>
</dbReference>
<evidence type="ECO:0000256" key="16">
    <source>
        <dbReference type="ARBA" id="ARBA00037969"/>
    </source>
</evidence>
<evidence type="ECO:0000256" key="17">
    <source>
        <dbReference type="ARBA" id="ARBA00046278"/>
    </source>
</evidence>
<proteinExistence type="inferred from homology"/>
<evidence type="ECO:0000256" key="12">
    <source>
        <dbReference type="ARBA" id="ARBA00023288"/>
    </source>
</evidence>
<evidence type="ECO:0000256" key="20">
    <source>
        <dbReference type="SAM" id="MobiDB-lite"/>
    </source>
</evidence>
<dbReference type="SMART" id="SM00175">
    <property type="entry name" value="RAB"/>
    <property type="match status" value="1"/>
</dbReference>
<dbReference type="InterPro" id="IPR005225">
    <property type="entry name" value="Small_GTP-bd"/>
</dbReference>
<reference evidence="22" key="1">
    <citation type="journal article" date="2020" name="Stud. Mycol.">
        <title>101 Dothideomycetes genomes: a test case for predicting lifestyles and emergence of pathogens.</title>
        <authorList>
            <person name="Haridas S."/>
            <person name="Albert R."/>
            <person name="Binder M."/>
            <person name="Bloem J."/>
            <person name="Labutti K."/>
            <person name="Salamov A."/>
            <person name="Andreopoulos B."/>
            <person name="Baker S."/>
            <person name="Barry K."/>
            <person name="Bills G."/>
            <person name="Bluhm B."/>
            <person name="Cannon C."/>
            <person name="Castanera R."/>
            <person name="Culley D."/>
            <person name="Daum C."/>
            <person name="Ezra D."/>
            <person name="Gonzalez J."/>
            <person name="Henrissat B."/>
            <person name="Kuo A."/>
            <person name="Liang C."/>
            <person name="Lipzen A."/>
            <person name="Lutzoni F."/>
            <person name="Magnuson J."/>
            <person name="Mondo S."/>
            <person name="Nolan M."/>
            <person name="Ohm R."/>
            <person name="Pangilinan J."/>
            <person name="Park H.-J."/>
            <person name="Ramirez L."/>
            <person name="Alfaro M."/>
            <person name="Sun H."/>
            <person name="Tritt A."/>
            <person name="Yoshinaga Y."/>
            <person name="Zwiers L.-H."/>
            <person name="Turgeon B."/>
            <person name="Goodwin S."/>
            <person name="Spatafora J."/>
            <person name="Crous P."/>
            <person name="Grigoriev I."/>
        </authorList>
    </citation>
    <scope>NUCLEOTIDE SEQUENCE</scope>
    <source>
        <strain evidence="22">CBS 133067</strain>
    </source>
</reference>
<keyword evidence="2" id="KW-0488">Methylation</keyword>
<dbReference type="SMART" id="SM00173">
    <property type="entry name" value="RAS"/>
    <property type="match status" value="1"/>
</dbReference>
<dbReference type="SUPFAM" id="SSF55681">
    <property type="entry name" value="Class II aaRS and biotin synthetases"/>
    <property type="match status" value="1"/>
</dbReference>
<dbReference type="Pfam" id="PF00587">
    <property type="entry name" value="tRNA-synt_2b"/>
    <property type="match status" value="1"/>
</dbReference>
<dbReference type="Gene3D" id="3.40.50.300">
    <property type="entry name" value="P-loop containing nucleotide triphosphate hydrolases"/>
    <property type="match status" value="1"/>
</dbReference>
<dbReference type="NCBIfam" id="TIGR00231">
    <property type="entry name" value="small_GTP"/>
    <property type="match status" value="1"/>
</dbReference>
<keyword evidence="9" id="KW-0342">GTP-binding</keyword>
<evidence type="ECO:0000256" key="11">
    <source>
        <dbReference type="ARBA" id="ARBA00023146"/>
    </source>
</evidence>
<evidence type="ECO:0000256" key="19">
    <source>
        <dbReference type="SAM" id="Coils"/>
    </source>
</evidence>
<feature type="compositionally biased region" description="Basic and acidic residues" evidence="20">
    <location>
        <begin position="593"/>
        <end position="603"/>
    </location>
</feature>
<evidence type="ECO:0000256" key="1">
    <source>
        <dbReference type="ARBA" id="ARBA00012840"/>
    </source>
</evidence>
<dbReference type="SUPFAM" id="SSF46589">
    <property type="entry name" value="tRNA-binding arm"/>
    <property type="match status" value="1"/>
</dbReference>
<dbReference type="PRINTS" id="PR00981">
    <property type="entry name" value="TRNASYNTHSER"/>
</dbReference>
<evidence type="ECO:0000259" key="21">
    <source>
        <dbReference type="PROSITE" id="PS50862"/>
    </source>
</evidence>
<dbReference type="GO" id="GO:0004828">
    <property type="term" value="F:serine-tRNA ligase activity"/>
    <property type="evidence" value="ECO:0007669"/>
    <property type="project" value="UniProtKB-EC"/>
</dbReference>
<dbReference type="GO" id="GO:0003924">
    <property type="term" value="F:GTPase activity"/>
    <property type="evidence" value="ECO:0007669"/>
    <property type="project" value="InterPro"/>
</dbReference>
<evidence type="ECO:0000256" key="15">
    <source>
        <dbReference type="ARBA" id="ARBA00034892"/>
    </source>
</evidence>
<dbReference type="GO" id="GO:0012505">
    <property type="term" value="C:endomembrane system"/>
    <property type="evidence" value="ECO:0007669"/>
    <property type="project" value="UniProtKB-SubCell"/>
</dbReference>
<protein>
    <recommendedName>
        <fullName evidence="1">serine--tRNA ligase</fullName>
        <ecNumber evidence="1">6.1.1.11</ecNumber>
    </recommendedName>
    <alternativeName>
        <fullName evidence="14">Seryl-tRNA synthetase</fullName>
    </alternativeName>
    <alternativeName>
        <fullName evidence="15">Seryl-tRNA(Ser) synthetase</fullName>
    </alternativeName>
</protein>
<dbReference type="InterPro" id="IPR002314">
    <property type="entry name" value="aa-tRNA-synt_IIb"/>
</dbReference>
<dbReference type="SMART" id="SM00174">
    <property type="entry name" value="RHO"/>
    <property type="match status" value="1"/>
</dbReference>
<evidence type="ECO:0000256" key="6">
    <source>
        <dbReference type="ARBA" id="ARBA00022801"/>
    </source>
</evidence>
<evidence type="ECO:0000256" key="14">
    <source>
        <dbReference type="ARBA" id="ARBA00031113"/>
    </source>
</evidence>
<keyword evidence="12" id="KW-0449">Lipoprotein</keyword>
<keyword evidence="10" id="KW-0472">Membrane</keyword>
<accession>A0A9P4I759</accession>
<keyword evidence="6" id="KW-0378">Hydrolase</keyword>
<comment type="catalytic activity">
    <reaction evidence="18">
        <text>GTP + H2O = GDP + phosphate + H(+)</text>
        <dbReference type="Rhea" id="RHEA:19669"/>
        <dbReference type="ChEBI" id="CHEBI:15377"/>
        <dbReference type="ChEBI" id="CHEBI:15378"/>
        <dbReference type="ChEBI" id="CHEBI:37565"/>
        <dbReference type="ChEBI" id="CHEBI:43474"/>
        <dbReference type="ChEBI" id="CHEBI:58189"/>
    </reaction>
    <physiologicalReaction direction="left-to-right" evidence="18">
        <dbReference type="Rhea" id="RHEA:19670"/>
    </physiologicalReaction>
</comment>
<dbReference type="PROSITE" id="PS51421">
    <property type="entry name" value="RAS"/>
    <property type="match status" value="1"/>
</dbReference>
<dbReference type="InterPro" id="IPR006195">
    <property type="entry name" value="aa-tRNA-synth_II"/>
</dbReference>
<comment type="caution">
    <text evidence="22">The sequence shown here is derived from an EMBL/GenBank/DDBJ whole genome shotgun (WGS) entry which is preliminary data.</text>
</comment>
<dbReference type="EMBL" id="ML978132">
    <property type="protein sequence ID" value="KAF2095189.1"/>
    <property type="molecule type" value="Genomic_DNA"/>
</dbReference>
<dbReference type="GO" id="GO:0046872">
    <property type="term" value="F:metal ion binding"/>
    <property type="evidence" value="ECO:0007669"/>
    <property type="project" value="UniProtKB-KW"/>
</dbReference>
<dbReference type="NCBIfam" id="TIGR00414">
    <property type="entry name" value="serS"/>
    <property type="match status" value="1"/>
</dbReference>
<dbReference type="CDD" id="cd04137">
    <property type="entry name" value="RheB"/>
    <property type="match status" value="1"/>
</dbReference>
<keyword evidence="7" id="KW-0067">ATP-binding</keyword>
<evidence type="ECO:0000256" key="2">
    <source>
        <dbReference type="ARBA" id="ARBA00022481"/>
    </source>
</evidence>
<dbReference type="SUPFAM" id="SSF52540">
    <property type="entry name" value="P-loop containing nucleoside triphosphate hydrolases"/>
    <property type="match status" value="1"/>
</dbReference>
<dbReference type="InterPro" id="IPR002317">
    <property type="entry name" value="Ser-tRNA-ligase_type_1"/>
</dbReference>
<dbReference type="InterPro" id="IPR045864">
    <property type="entry name" value="aa-tRNA-synth_II/BPL/LPL"/>
</dbReference>
<keyword evidence="3" id="KW-0436">Ligase</keyword>
<dbReference type="InterPro" id="IPR015866">
    <property type="entry name" value="Ser-tRNA-synth_1_N"/>
</dbReference>
<keyword evidence="13" id="KW-0636">Prenylation</keyword>